<evidence type="ECO:0000313" key="3">
    <source>
        <dbReference type="Proteomes" id="UP000675781"/>
    </source>
</evidence>
<dbReference type="PANTHER" id="PTHR43032">
    <property type="entry name" value="PROTEIN-METHIONINE-SULFOXIDE REDUCTASE"/>
    <property type="match status" value="1"/>
</dbReference>
<dbReference type="Pfam" id="PF00174">
    <property type="entry name" value="Oxidored_molyb"/>
    <property type="match status" value="1"/>
</dbReference>
<evidence type="ECO:0000313" key="2">
    <source>
        <dbReference type="EMBL" id="MBR7836837.1"/>
    </source>
</evidence>
<dbReference type="InterPro" id="IPR000572">
    <property type="entry name" value="OxRdtase_Mopterin-bd_dom"/>
</dbReference>
<keyword evidence="3" id="KW-1185">Reference proteome</keyword>
<organism evidence="2 3">
    <name type="scientific">Actinospica durhamensis</name>
    <dbReference type="NCBI Taxonomy" id="1508375"/>
    <lineage>
        <taxon>Bacteria</taxon>
        <taxon>Bacillati</taxon>
        <taxon>Actinomycetota</taxon>
        <taxon>Actinomycetes</taxon>
        <taxon>Catenulisporales</taxon>
        <taxon>Actinospicaceae</taxon>
        <taxon>Actinospica</taxon>
    </lineage>
</organism>
<dbReference type="PANTHER" id="PTHR43032:SF4">
    <property type="entry name" value="OXIDOREDUCTASE MOLYBDOPTERIN-BINDING DOMAIN-CONTAINING PROTEIN"/>
    <property type="match status" value="1"/>
</dbReference>
<dbReference type="Proteomes" id="UP000675781">
    <property type="component" value="Unassembled WGS sequence"/>
</dbReference>
<dbReference type="SUPFAM" id="SSF56524">
    <property type="entry name" value="Oxidoreductase molybdopterin-binding domain"/>
    <property type="match status" value="1"/>
</dbReference>
<dbReference type="InterPro" id="IPR036374">
    <property type="entry name" value="OxRdtase_Mopterin-bd_sf"/>
</dbReference>
<gene>
    <name evidence="2" type="ORF">KDL01_26400</name>
</gene>
<dbReference type="AlphaFoldDB" id="A0A941ERS4"/>
<proteinExistence type="predicted"/>
<dbReference type="EMBL" id="JAGSOG010000164">
    <property type="protein sequence ID" value="MBR7836837.1"/>
    <property type="molecule type" value="Genomic_DNA"/>
</dbReference>
<dbReference type="Gene3D" id="3.90.420.10">
    <property type="entry name" value="Oxidoreductase, molybdopterin-binding domain"/>
    <property type="match status" value="1"/>
</dbReference>
<dbReference type="RefSeq" id="WP_212531307.1">
    <property type="nucleotide sequence ID" value="NZ_JAGSOG010000164.1"/>
</dbReference>
<protein>
    <submittedName>
        <fullName evidence="2">Molybdopterin-dependent oxidoreductase</fullName>
    </submittedName>
</protein>
<sequence length="228" mass="24419">GRPIGRRVILSVLALGAVGVVTGRSVSDALAKVAEHDPTGLLNILPFGGNFRYYSVTGSVPVADPATYRLAVTGLVERERRYSLSDLAALPQTDIVADFQCVTGWRVPDVPWGGVRLSAILAASGVKPGARALRFVSFDGVYTESLTLDQARDPEMIVALRMLGGAVTHDHGGPVRLYAAPMYGYKSIKWLSEIQLVDRVEPGYWEGFGYAVDGWVGASNGRNDAPTT</sequence>
<comment type="caution">
    <text evidence="2">The sequence shown here is derived from an EMBL/GenBank/DDBJ whole genome shotgun (WGS) entry which is preliminary data.</text>
</comment>
<feature type="domain" description="Oxidoreductase molybdopterin-binding" evidence="1">
    <location>
        <begin position="58"/>
        <end position="205"/>
    </location>
</feature>
<accession>A0A941ERS4</accession>
<name>A0A941ERS4_9ACTN</name>
<evidence type="ECO:0000259" key="1">
    <source>
        <dbReference type="Pfam" id="PF00174"/>
    </source>
</evidence>
<feature type="non-terminal residue" evidence="2">
    <location>
        <position position="1"/>
    </location>
</feature>
<reference evidence="2" key="1">
    <citation type="submission" date="2021-04" db="EMBL/GenBank/DDBJ databases">
        <title>Genome based classification of Actinospica acidithermotolerans sp. nov., an actinobacterium isolated from an Indonesian hot spring.</title>
        <authorList>
            <person name="Kusuma A.B."/>
            <person name="Putra K.E."/>
            <person name="Nafisah S."/>
            <person name="Loh J."/>
            <person name="Nouioui I."/>
            <person name="Goodfellow M."/>
        </authorList>
    </citation>
    <scope>NUCLEOTIDE SEQUENCE</scope>
    <source>
        <strain evidence="2">CSCA 57</strain>
    </source>
</reference>